<feature type="region of interest" description="Disordered" evidence="12">
    <location>
        <begin position="205"/>
        <end position="224"/>
    </location>
</feature>
<evidence type="ECO:0000256" key="4">
    <source>
        <dbReference type="ARBA" id="ARBA00022669"/>
    </source>
</evidence>
<dbReference type="Proteomes" id="UP000626109">
    <property type="component" value="Unassembled WGS sequence"/>
</dbReference>
<dbReference type="PANTHER" id="PTHR19300">
    <property type="entry name" value="BETA-1,4-GALACTOSYLTRANSFERASE"/>
    <property type="match status" value="1"/>
</dbReference>
<evidence type="ECO:0000256" key="3">
    <source>
        <dbReference type="ARBA" id="ARBA00005735"/>
    </source>
</evidence>
<feature type="region of interest" description="Disordered" evidence="12">
    <location>
        <begin position="148"/>
        <end position="167"/>
    </location>
</feature>
<dbReference type="SUPFAM" id="SSF57016">
    <property type="entry name" value="Plant lectins/antimicrobial peptides"/>
    <property type="match status" value="1"/>
</dbReference>
<dbReference type="GO" id="GO:0033842">
    <property type="term" value="F:N-acetyl-beta-glucosaminyl-derivative 4-beta-N-acetylgalactosaminyltransferase activity"/>
    <property type="evidence" value="ECO:0007669"/>
    <property type="project" value="TreeGrafter"/>
</dbReference>
<evidence type="ECO:0000256" key="2">
    <source>
        <dbReference type="ARBA" id="ARBA00004922"/>
    </source>
</evidence>
<feature type="transmembrane region" description="Helical" evidence="13">
    <location>
        <begin position="21"/>
        <end position="39"/>
    </location>
</feature>
<dbReference type="GO" id="GO:0005794">
    <property type="term" value="C:Golgi apparatus"/>
    <property type="evidence" value="ECO:0007669"/>
    <property type="project" value="TreeGrafter"/>
</dbReference>
<evidence type="ECO:0000256" key="7">
    <source>
        <dbReference type="ARBA" id="ARBA00022692"/>
    </source>
</evidence>
<protein>
    <recommendedName>
        <fullName evidence="18">Galactosyltransferase C-terminal domain-containing protein</fullName>
    </recommendedName>
</protein>
<keyword evidence="7 13" id="KW-0812">Transmembrane</keyword>
<dbReference type="GO" id="GO:0008061">
    <property type="term" value="F:chitin binding"/>
    <property type="evidence" value="ECO:0007669"/>
    <property type="project" value="UniProtKB-KW"/>
</dbReference>
<dbReference type="CDD" id="cd10909">
    <property type="entry name" value="ChtBD1_GH18_2"/>
    <property type="match status" value="1"/>
</dbReference>
<dbReference type="SUPFAM" id="SSF53448">
    <property type="entry name" value="Nucleotide-diphospho-sugar transferases"/>
    <property type="match status" value="1"/>
</dbReference>
<comment type="caution">
    <text evidence="16">The sequence shown here is derived from an EMBL/GenBank/DDBJ whole genome shotgun (WGS) entry which is preliminary data.</text>
</comment>
<dbReference type="Pfam" id="PF02709">
    <property type="entry name" value="Glyco_transf_7C"/>
    <property type="match status" value="1"/>
</dbReference>
<evidence type="ECO:0000256" key="12">
    <source>
        <dbReference type="SAM" id="MobiDB-lite"/>
    </source>
</evidence>
<comment type="subcellular location">
    <subcellularLocation>
        <location evidence="1">Membrane</location>
        <topology evidence="1">Single-pass type II membrane protein</topology>
    </subcellularLocation>
</comment>
<evidence type="ECO:0000256" key="13">
    <source>
        <dbReference type="SAM" id="Phobius"/>
    </source>
</evidence>
<dbReference type="UniPathway" id="UPA00378"/>
<proteinExistence type="inferred from homology"/>
<dbReference type="GO" id="GO:0016020">
    <property type="term" value="C:membrane"/>
    <property type="evidence" value="ECO:0007669"/>
    <property type="project" value="UniProtKB-SubCell"/>
</dbReference>
<keyword evidence="4" id="KW-0147">Chitin-binding</keyword>
<keyword evidence="10 13" id="KW-0472">Membrane</keyword>
<keyword evidence="6" id="KW-0808">Transferase</keyword>
<comment type="pathway">
    <text evidence="2">Protein modification; protein glycosylation.</text>
</comment>
<sequence length="549" mass="60029">MCGRLLQAMFNIALKSALQEKVFMLVLIVACALMVLFSFSQTHHLVTTRSTHDHLHGSQHIQSGSALISRLLEFPAAVEDVERRLLSLEKSIQDFDVKAGQEGGGSSEVDGLLHKPSGGSPGAAAASGPGPGAGDGASVLKRWRADKKCGKNSQPLSDGKPTGCDPEGPAPCCSKNGWCGNSPAHCSCRGCISYAQHKAAVQVPSENTVSEPKPSKFPPAPTHDGHKGKTVVVIIPFRDREYHLTLFKKFWRWFAQHGREPKSVQRWEVFVMEQFDSMTFNRGWNFNVGLAVASAQESASSEVSAADGIDFDCAVIQDIDYLPEKGVDYGECDVPIQLSSEIDRYNWKTPYLTSAGGIVGMSLKHWRKINGFGNNYFGWGGEDDELHHRLRLNKLLYGDCYPFCKSSGDPNTGKPGLSIMRPKMGFGRFTGKLMHSANHTKRITDSKAYDANVLQLKEIEQGGSRWKTDGLSSLAFHIVDHDEDTTDKEEFGITYHHIRAKRGKEPFDVRLVPMAVPPGFCSGSVGTADASSVPGSWIIRQLGPGAIPW</sequence>
<comment type="similarity">
    <text evidence="3">Belongs to the glycosyltransferase 7 family.</text>
</comment>
<dbReference type="InterPro" id="IPR003859">
    <property type="entry name" value="Galactosyl_T"/>
</dbReference>
<dbReference type="GO" id="GO:0006688">
    <property type="term" value="P:glycosphingolipid biosynthetic process"/>
    <property type="evidence" value="ECO:0007669"/>
    <property type="project" value="TreeGrafter"/>
</dbReference>
<reference evidence="16" key="1">
    <citation type="submission" date="2021-02" db="EMBL/GenBank/DDBJ databases">
        <authorList>
            <person name="Dougan E. K."/>
            <person name="Rhodes N."/>
            <person name="Thang M."/>
            <person name="Chan C."/>
        </authorList>
    </citation>
    <scope>NUCLEOTIDE SEQUENCE</scope>
</reference>
<evidence type="ECO:0000256" key="1">
    <source>
        <dbReference type="ARBA" id="ARBA00004606"/>
    </source>
</evidence>
<dbReference type="InterPro" id="IPR027791">
    <property type="entry name" value="Galactosyl_T_C"/>
</dbReference>
<keyword evidence="5" id="KW-0328">Glycosyltransferase</keyword>
<evidence type="ECO:0008006" key="18">
    <source>
        <dbReference type="Google" id="ProtNLM"/>
    </source>
</evidence>
<evidence type="ECO:0000256" key="10">
    <source>
        <dbReference type="ARBA" id="ARBA00023136"/>
    </source>
</evidence>
<evidence type="ECO:0000256" key="6">
    <source>
        <dbReference type="ARBA" id="ARBA00022679"/>
    </source>
</evidence>
<dbReference type="InterPro" id="IPR029044">
    <property type="entry name" value="Nucleotide-diphossugar_trans"/>
</dbReference>
<evidence type="ECO:0000259" key="14">
    <source>
        <dbReference type="Pfam" id="PF02709"/>
    </source>
</evidence>
<dbReference type="InterPro" id="IPR027995">
    <property type="entry name" value="Galactosyl_T_N"/>
</dbReference>
<evidence type="ECO:0000313" key="16">
    <source>
        <dbReference type="EMBL" id="CAE8714960.1"/>
    </source>
</evidence>
<gene>
    <name evidence="16" type="ORF">PGLA2088_LOCUS38290</name>
</gene>
<keyword evidence="8" id="KW-0735">Signal-anchor</keyword>
<evidence type="ECO:0000256" key="11">
    <source>
        <dbReference type="ARBA" id="ARBA00023180"/>
    </source>
</evidence>
<dbReference type="PANTHER" id="PTHR19300:SF57">
    <property type="entry name" value="BETA-1,4-N-ACETYLGALACTOSAMINYLTRANSFERASE"/>
    <property type="match status" value="1"/>
</dbReference>
<feature type="domain" description="Galactosyltransferase N-terminal" evidence="15">
    <location>
        <begin position="224"/>
        <end position="332"/>
    </location>
</feature>
<evidence type="ECO:0000313" key="17">
    <source>
        <dbReference type="Proteomes" id="UP000626109"/>
    </source>
</evidence>
<organism evidence="16 17">
    <name type="scientific">Polarella glacialis</name>
    <name type="common">Dinoflagellate</name>
    <dbReference type="NCBI Taxonomy" id="89957"/>
    <lineage>
        <taxon>Eukaryota</taxon>
        <taxon>Sar</taxon>
        <taxon>Alveolata</taxon>
        <taxon>Dinophyceae</taxon>
        <taxon>Suessiales</taxon>
        <taxon>Suessiaceae</taxon>
        <taxon>Polarella</taxon>
    </lineage>
</organism>
<feature type="domain" description="Galactosyltransferase C-terminal" evidence="14">
    <location>
        <begin position="338"/>
        <end position="395"/>
    </location>
</feature>
<evidence type="ECO:0000259" key="15">
    <source>
        <dbReference type="Pfam" id="PF13733"/>
    </source>
</evidence>
<dbReference type="Gene3D" id="3.90.550.10">
    <property type="entry name" value="Spore Coat Polysaccharide Biosynthesis Protein SpsA, Chain A"/>
    <property type="match status" value="1"/>
</dbReference>
<dbReference type="GO" id="GO:0005975">
    <property type="term" value="P:carbohydrate metabolic process"/>
    <property type="evidence" value="ECO:0007669"/>
    <property type="project" value="InterPro"/>
</dbReference>
<dbReference type="Pfam" id="PF13733">
    <property type="entry name" value="Glyco_transf_7N"/>
    <property type="match status" value="1"/>
</dbReference>
<feature type="compositionally biased region" description="Low complexity" evidence="12">
    <location>
        <begin position="116"/>
        <end position="128"/>
    </location>
</feature>
<evidence type="ECO:0000256" key="9">
    <source>
        <dbReference type="ARBA" id="ARBA00022989"/>
    </source>
</evidence>
<feature type="non-terminal residue" evidence="16">
    <location>
        <position position="549"/>
    </location>
</feature>
<evidence type="ECO:0000256" key="8">
    <source>
        <dbReference type="ARBA" id="ARBA00022968"/>
    </source>
</evidence>
<keyword evidence="9 13" id="KW-1133">Transmembrane helix</keyword>
<dbReference type="GO" id="GO:0008378">
    <property type="term" value="F:galactosyltransferase activity"/>
    <property type="evidence" value="ECO:0007669"/>
    <property type="project" value="TreeGrafter"/>
</dbReference>
<feature type="region of interest" description="Disordered" evidence="12">
    <location>
        <begin position="99"/>
        <end position="138"/>
    </location>
</feature>
<dbReference type="PRINTS" id="PR02050">
    <property type="entry name" value="B14GALTRFASE"/>
</dbReference>
<keyword evidence="11" id="KW-0325">Glycoprotein</keyword>
<dbReference type="EMBL" id="CAJNNW010032690">
    <property type="protein sequence ID" value="CAE8714960.1"/>
    <property type="molecule type" value="Genomic_DNA"/>
</dbReference>
<dbReference type="InterPro" id="IPR036861">
    <property type="entry name" value="Endochitinase-like_sf"/>
</dbReference>
<dbReference type="AlphaFoldDB" id="A0A813L479"/>
<evidence type="ECO:0000256" key="5">
    <source>
        <dbReference type="ARBA" id="ARBA00022676"/>
    </source>
</evidence>
<name>A0A813L479_POLGL</name>
<accession>A0A813L479</accession>